<keyword evidence="3 6" id="KW-0479">Metal-binding</keyword>
<dbReference type="PRINTS" id="PR00463">
    <property type="entry name" value="EP450I"/>
</dbReference>
<dbReference type="Gene3D" id="1.10.630.10">
    <property type="entry name" value="Cytochrome P450"/>
    <property type="match status" value="1"/>
</dbReference>
<name>A0ABR4G4R6_9EURO</name>
<gene>
    <name evidence="8" type="ORF">BJX66DRAFT_215945</name>
</gene>
<dbReference type="EMBL" id="JBFTWV010000050">
    <property type="protein sequence ID" value="KAL2794004.1"/>
    <property type="molecule type" value="Genomic_DNA"/>
</dbReference>
<evidence type="ECO:0000256" key="1">
    <source>
        <dbReference type="ARBA" id="ARBA00001971"/>
    </source>
</evidence>
<dbReference type="InterPro" id="IPR017972">
    <property type="entry name" value="Cyt_P450_CS"/>
</dbReference>
<evidence type="ECO:0000256" key="7">
    <source>
        <dbReference type="SAM" id="Phobius"/>
    </source>
</evidence>
<keyword evidence="7" id="KW-1133">Transmembrane helix</keyword>
<dbReference type="InterPro" id="IPR036396">
    <property type="entry name" value="Cyt_P450_sf"/>
</dbReference>
<keyword evidence="5 6" id="KW-0408">Iron</keyword>
<reference evidence="8 9" key="1">
    <citation type="submission" date="2024-07" db="EMBL/GenBank/DDBJ databases">
        <title>Section-level genome sequencing and comparative genomics of Aspergillus sections Usti and Cavernicolus.</title>
        <authorList>
            <consortium name="Lawrence Berkeley National Laboratory"/>
            <person name="Nybo J.L."/>
            <person name="Vesth T.C."/>
            <person name="Theobald S."/>
            <person name="Frisvad J.C."/>
            <person name="Larsen T.O."/>
            <person name="Kjaerboelling I."/>
            <person name="Rothschild-Mancinelli K."/>
            <person name="Lyhne E.K."/>
            <person name="Kogle M.E."/>
            <person name="Barry K."/>
            <person name="Clum A."/>
            <person name="Na H."/>
            <person name="Ledsgaard L."/>
            <person name="Lin J."/>
            <person name="Lipzen A."/>
            <person name="Kuo A."/>
            <person name="Riley R."/>
            <person name="Mondo S."/>
            <person name="Labutti K."/>
            <person name="Haridas S."/>
            <person name="Pangalinan J."/>
            <person name="Salamov A.A."/>
            <person name="Simmons B.A."/>
            <person name="Magnuson J.K."/>
            <person name="Chen J."/>
            <person name="Drula E."/>
            <person name="Henrissat B."/>
            <person name="Wiebenga A."/>
            <person name="Lubbers R.J."/>
            <person name="Gomes A.C."/>
            <person name="Makela M.R."/>
            <person name="Stajich J."/>
            <person name="Grigoriev I.V."/>
            <person name="Mortensen U.H."/>
            <person name="De Vries R.P."/>
            <person name="Baker S.E."/>
            <person name="Andersen M.R."/>
        </authorList>
    </citation>
    <scope>NUCLEOTIDE SEQUENCE [LARGE SCALE GENOMIC DNA]</scope>
    <source>
        <strain evidence="8 9">CBS 209.92</strain>
    </source>
</reference>
<evidence type="ECO:0000313" key="9">
    <source>
        <dbReference type="Proteomes" id="UP001610563"/>
    </source>
</evidence>
<organism evidence="8 9">
    <name type="scientific">Aspergillus keveii</name>
    <dbReference type="NCBI Taxonomy" id="714993"/>
    <lineage>
        <taxon>Eukaryota</taxon>
        <taxon>Fungi</taxon>
        <taxon>Dikarya</taxon>
        <taxon>Ascomycota</taxon>
        <taxon>Pezizomycotina</taxon>
        <taxon>Eurotiomycetes</taxon>
        <taxon>Eurotiomycetidae</taxon>
        <taxon>Eurotiales</taxon>
        <taxon>Aspergillaceae</taxon>
        <taxon>Aspergillus</taxon>
        <taxon>Aspergillus subgen. Nidulantes</taxon>
    </lineage>
</organism>
<evidence type="ECO:0000256" key="6">
    <source>
        <dbReference type="RuleBase" id="RU000461"/>
    </source>
</evidence>
<evidence type="ECO:0000256" key="5">
    <source>
        <dbReference type="ARBA" id="ARBA00023004"/>
    </source>
</evidence>
<evidence type="ECO:0000256" key="4">
    <source>
        <dbReference type="ARBA" id="ARBA00023002"/>
    </source>
</evidence>
<dbReference type="PROSITE" id="PS00086">
    <property type="entry name" value="CYTOCHROME_P450"/>
    <property type="match status" value="1"/>
</dbReference>
<dbReference type="InterPro" id="IPR050121">
    <property type="entry name" value="Cytochrome_P450_monoxygenase"/>
</dbReference>
<evidence type="ECO:0000256" key="3">
    <source>
        <dbReference type="ARBA" id="ARBA00022723"/>
    </source>
</evidence>
<comment type="cofactor">
    <cofactor evidence="1">
        <name>heme</name>
        <dbReference type="ChEBI" id="CHEBI:30413"/>
    </cofactor>
</comment>
<protein>
    <submittedName>
        <fullName evidence="8">Cytochrome P450</fullName>
    </submittedName>
</protein>
<feature type="transmembrane region" description="Helical" evidence="7">
    <location>
        <begin position="26"/>
        <end position="55"/>
    </location>
</feature>
<dbReference type="SUPFAM" id="SSF48264">
    <property type="entry name" value="Cytochrome P450"/>
    <property type="match status" value="1"/>
</dbReference>
<keyword evidence="9" id="KW-1185">Reference proteome</keyword>
<accession>A0ABR4G4R6</accession>
<dbReference type="PRINTS" id="PR00385">
    <property type="entry name" value="P450"/>
</dbReference>
<keyword evidence="6" id="KW-0349">Heme</keyword>
<keyword evidence="4 6" id="KW-0560">Oxidoreductase</keyword>
<dbReference type="PANTHER" id="PTHR24305:SF166">
    <property type="entry name" value="CYTOCHROME P450 12A4, MITOCHONDRIAL-RELATED"/>
    <property type="match status" value="1"/>
</dbReference>
<evidence type="ECO:0000256" key="2">
    <source>
        <dbReference type="ARBA" id="ARBA00010617"/>
    </source>
</evidence>
<dbReference type="PANTHER" id="PTHR24305">
    <property type="entry name" value="CYTOCHROME P450"/>
    <property type="match status" value="1"/>
</dbReference>
<keyword evidence="7" id="KW-0472">Membrane</keyword>
<keyword evidence="6" id="KW-0503">Monooxygenase</keyword>
<dbReference type="CDD" id="cd11069">
    <property type="entry name" value="CYP_FUM15-like"/>
    <property type="match status" value="1"/>
</dbReference>
<dbReference type="Pfam" id="PF00067">
    <property type="entry name" value="p450"/>
    <property type="match status" value="1"/>
</dbReference>
<keyword evidence="7" id="KW-0812">Transmembrane</keyword>
<comment type="similarity">
    <text evidence="2 6">Belongs to the cytochrome P450 family.</text>
</comment>
<evidence type="ECO:0000313" key="8">
    <source>
        <dbReference type="EMBL" id="KAL2794004.1"/>
    </source>
</evidence>
<dbReference type="Proteomes" id="UP001610563">
    <property type="component" value="Unassembled WGS sequence"/>
</dbReference>
<proteinExistence type="inferred from homology"/>
<dbReference type="InterPro" id="IPR002401">
    <property type="entry name" value="Cyt_P450_E_grp-I"/>
</dbReference>
<dbReference type="InterPro" id="IPR001128">
    <property type="entry name" value="Cyt_P450"/>
</dbReference>
<comment type="caution">
    <text evidence="8">The sequence shown here is derived from an EMBL/GenBank/DDBJ whole genome shotgun (WGS) entry which is preliminary data.</text>
</comment>
<sequence length="538" mass="60565">MTLTIKIPFWRQYDTSTSTSTSDPRISLSLLIVSFFVIDLVLLLSWLVIIYPYFYSPHRHLPRAKGEIPLLGQFTRPYVKPLGSTYLQWLKTIPNDGLITYRSILNQDRILLTSPKAIAEVLVSNTYAYTKHPNERSVIRRFLGNGLTISEGNEHRFQRRILTPIYALRNVRMFYGTFFTKGKELVEALEKNALRPSTGTRCEVEINQWANRATMDIIGLAALGKEFRCLDGAKSELFDTYQEIFTWAPEKDVFMALNRVLPRGLVQWLPWRINERIDITSATLRGICRGLVRQRISEFRESNGKGEDLVARMMRMGSWDTEGLVEQLLTVIAAGHETSASAFTWACYLLAQNQAAQDRLRSEVMEVLPSLSTRNPDSDSIATMLENLPYLNAVCNEVLRFIPPVPLIRRVATIPTTILGQEIPVGTQVLLCPYAISRSPELWGPDAGGFKPERWISPETGKANNDGGMESNYANLTFSHGPRSCIGQGFAKAELRTLVAVFVARLRFALAKPAEDVVPVGIVSVRPKDGLVLRLESV</sequence>